<protein>
    <recommendedName>
        <fullName evidence="6">ATP-dependent Clp protease proteolytic subunit</fullName>
    </recommendedName>
</protein>
<dbReference type="PANTHER" id="PTHR10381:SF70">
    <property type="entry name" value="ATP-DEPENDENT CLP PROTEASE PROTEOLYTIC SUBUNIT"/>
    <property type="match status" value="1"/>
</dbReference>
<dbReference type="Gene3D" id="3.90.226.10">
    <property type="entry name" value="2-enoyl-CoA Hydratase, Chain A, domain 1"/>
    <property type="match status" value="1"/>
</dbReference>
<dbReference type="NCBIfam" id="NF045542">
    <property type="entry name" value="Clp_rel_HeadMat"/>
    <property type="match status" value="1"/>
</dbReference>
<evidence type="ECO:0000256" key="1">
    <source>
        <dbReference type="ARBA" id="ARBA00007039"/>
    </source>
</evidence>
<evidence type="ECO:0000313" key="8">
    <source>
        <dbReference type="Proteomes" id="UP000072003"/>
    </source>
</evidence>
<reference evidence="7 8" key="1">
    <citation type="submission" date="2016-02" db="EMBL/GenBank/DDBJ databases">
        <authorList>
            <consortium name="Pathogen Informatics"/>
        </authorList>
    </citation>
    <scope>NUCLEOTIDE SEQUENCE [LARGE SCALE GENOMIC DNA]</scope>
    <source>
        <strain evidence="7 8">LSS100</strain>
    </source>
</reference>
<dbReference type="InterPro" id="IPR023562">
    <property type="entry name" value="ClpP/TepA"/>
</dbReference>
<name>A0A0Z8CHZ5_STRSU</name>
<accession>A0A0Z8CHZ5</accession>
<evidence type="ECO:0000256" key="2">
    <source>
        <dbReference type="ARBA" id="ARBA00022490"/>
    </source>
</evidence>
<dbReference type="PANTHER" id="PTHR10381">
    <property type="entry name" value="ATP-DEPENDENT CLP PROTEASE PROTEOLYTIC SUBUNIT"/>
    <property type="match status" value="1"/>
</dbReference>
<dbReference type="InterPro" id="IPR001907">
    <property type="entry name" value="ClpP"/>
</dbReference>
<dbReference type="GO" id="GO:0004252">
    <property type="term" value="F:serine-type endopeptidase activity"/>
    <property type="evidence" value="ECO:0007669"/>
    <property type="project" value="InterPro"/>
</dbReference>
<dbReference type="GO" id="GO:0004176">
    <property type="term" value="F:ATP-dependent peptidase activity"/>
    <property type="evidence" value="ECO:0007669"/>
    <property type="project" value="InterPro"/>
</dbReference>
<dbReference type="GO" id="GO:0006515">
    <property type="term" value="P:protein quality control for misfolded or incompletely synthesized proteins"/>
    <property type="evidence" value="ECO:0007669"/>
    <property type="project" value="TreeGrafter"/>
</dbReference>
<evidence type="ECO:0000313" key="7">
    <source>
        <dbReference type="EMBL" id="CYU25630.1"/>
    </source>
</evidence>
<evidence type="ECO:0000256" key="4">
    <source>
        <dbReference type="ARBA" id="ARBA00022801"/>
    </source>
</evidence>
<keyword evidence="5" id="KW-0720">Serine protease</keyword>
<keyword evidence="4 7" id="KW-0378">Hydrolase</keyword>
<dbReference type="RefSeq" id="WP_079395718.1">
    <property type="nucleotide sequence ID" value="NZ_CEDC01000003.1"/>
</dbReference>
<dbReference type="Proteomes" id="UP000072003">
    <property type="component" value="Unassembled WGS sequence"/>
</dbReference>
<gene>
    <name evidence="7" type="primary">clpP1</name>
    <name evidence="7" type="ORF">ERS132462_01657</name>
</gene>
<proteinExistence type="inferred from homology"/>
<evidence type="ECO:0000256" key="6">
    <source>
        <dbReference type="RuleBase" id="RU003567"/>
    </source>
</evidence>
<dbReference type="GO" id="GO:0009368">
    <property type="term" value="C:endopeptidase Clp complex"/>
    <property type="evidence" value="ECO:0007669"/>
    <property type="project" value="TreeGrafter"/>
</dbReference>
<dbReference type="SUPFAM" id="SSF52096">
    <property type="entry name" value="ClpP/crotonase"/>
    <property type="match status" value="1"/>
</dbReference>
<dbReference type="EMBL" id="FIFN01000019">
    <property type="protein sequence ID" value="CYU25630.1"/>
    <property type="molecule type" value="Genomic_DNA"/>
</dbReference>
<sequence>MTIVQIKGPIIPNNHKDFYDEWGMESTAPKDIVLPDNGEDIEIHINSGGGSVFAGSEIFTALKSYSGKKVVKIVGLAASAASVIAMAGDVIEMSPTAQMMIHNVSSFASGDHTALRKEADVIEAMNQSIANAYIIKSGKSMDELLDLMGDTTWFTAQKAVSFGLADSVMFQDELPELVASESTYIPEGVVNSFYSMKKLCESQDKLINTVLERLDKVEAENKERKEQPVAHAEIVVDVDQIEEAVKKVIGAVKENEAVSPFAKFVL</sequence>
<keyword evidence="3" id="KW-0645">Protease</keyword>
<dbReference type="AlphaFoldDB" id="A0A0Z8CHZ5"/>
<evidence type="ECO:0000256" key="3">
    <source>
        <dbReference type="ARBA" id="ARBA00022670"/>
    </source>
</evidence>
<dbReference type="InterPro" id="IPR029045">
    <property type="entry name" value="ClpP/crotonase-like_dom_sf"/>
</dbReference>
<dbReference type="CDD" id="cd07016">
    <property type="entry name" value="S14_ClpP_1"/>
    <property type="match status" value="1"/>
</dbReference>
<dbReference type="Pfam" id="PF00574">
    <property type="entry name" value="CLP_protease"/>
    <property type="match status" value="1"/>
</dbReference>
<evidence type="ECO:0000256" key="5">
    <source>
        <dbReference type="ARBA" id="ARBA00022825"/>
    </source>
</evidence>
<organism evidence="7 8">
    <name type="scientific">Streptococcus suis</name>
    <dbReference type="NCBI Taxonomy" id="1307"/>
    <lineage>
        <taxon>Bacteria</taxon>
        <taxon>Bacillati</taxon>
        <taxon>Bacillota</taxon>
        <taxon>Bacilli</taxon>
        <taxon>Lactobacillales</taxon>
        <taxon>Streptococcaceae</taxon>
        <taxon>Streptococcus</taxon>
    </lineage>
</organism>
<comment type="similarity">
    <text evidence="1 6">Belongs to the peptidase S14 family.</text>
</comment>
<dbReference type="PRINTS" id="PR00127">
    <property type="entry name" value="CLPPROTEASEP"/>
</dbReference>
<dbReference type="GO" id="GO:0051117">
    <property type="term" value="F:ATPase binding"/>
    <property type="evidence" value="ECO:0007669"/>
    <property type="project" value="TreeGrafter"/>
</dbReference>
<keyword evidence="2" id="KW-0963">Cytoplasm</keyword>